<dbReference type="SUPFAM" id="SSF88723">
    <property type="entry name" value="PIN domain-like"/>
    <property type="match status" value="1"/>
</dbReference>
<dbReference type="Pfam" id="PF01850">
    <property type="entry name" value="PIN"/>
    <property type="match status" value="1"/>
</dbReference>
<sequence>MRRYLGALRLQVVNLESEDFAVAAGMSDHSAIALRAGDALHCAVCTRLGTRLATFDVGLAAAANQHGVSTDLLTVP</sequence>
<dbReference type="AlphaFoldDB" id="A0A2K8UCG3"/>
<dbReference type="InterPro" id="IPR029060">
    <property type="entry name" value="PIN-like_dom_sf"/>
</dbReference>
<keyword evidence="3" id="KW-1185">Reference proteome</keyword>
<name>A0A2K8UCG3_9GAMM</name>
<dbReference type="KEGG" id="tsy:THSYN_21550"/>
<dbReference type="Gene3D" id="3.40.50.1010">
    <property type="entry name" value="5'-nuclease"/>
    <property type="match status" value="1"/>
</dbReference>
<gene>
    <name evidence="2" type="ORF">THSYN_21550</name>
</gene>
<reference evidence="2 3" key="1">
    <citation type="submission" date="2017-03" db="EMBL/GenBank/DDBJ databases">
        <title>Complete genome sequence of Candidatus 'Thiodictyon syntrophicum' sp. nov. strain Cad16T, a photolithoautotroph purple sulfur bacterium isolated from an alpine meromictic lake.</title>
        <authorList>
            <person name="Luedin S.M."/>
            <person name="Pothier J.F."/>
            <person name="Danza F."/>
            <person name="Storelli N."/>
            <person name="Wittwer M."/>
            <person name="Tonolla M."/>
        </authorList>
    </citation>
    <scope>NUCLEOTIDE SEQUENCE [LARGE SCALE GENOMIC DNA]</scope>
    <source>
        <strain evidence="2 3">Cad16T</strain>
    </source>
</reference>
<evidence type="ECO:0000313" key="3">
    <source>
        <dbReference type="Proteomes" id="UP000232638"/>
    </source>
</evidence>
<dbReference type="RefSeq" id="WP_100920963.1">
    <property type="nucleotide sequence ID" value="NZ_CP020370.1"/>
</dbReference>
<evidence type="ECO:0000259" key="1">
    <source>
        <dbReference type="Pfam" id="PF01850"/>
    </source>
</evidence>
<dbReference type="InterPro" id="IPR002716">
    <property type="entry name" value="PIN_dom"/>
</dbReference>
<dbReference type="Proteomes" id="UP000232638">
    <property type="component" value="Chromosome"/>
</dbReference>
<protein>
    <recommendedName>
        <fullName evidence="1">PIN domain-containing protein</fullName>
    </recommendedName>
</protein>
<accession>A0A2K8UCG3</accession>
<proteinExistence type="predicted"/>
<organism evidence="2 3">
    <name type="scientific">Candidatus Thiodictyon syntrophicum</name>
    <dbReference type="NCBI Taxonomy" id="1166950"/>
    <lineage>
        <taxon>Bacteria</taxon>
        <taxon>Pseudomonadati</taxon>
        <taxon>Pseudomonadota</taxon>
        <taxon>Gammaproteobacteria</taxon>
        <taxon>Chromatiales</taxon>
        <taxon>Chromatiaceae</taxon>
        <taxon>Thiodictyon</taxon>
    </lineage>
</organism>
<dbReference type="EMBL" id="CP020370">
    <property type="protein sequence ID" value="AUB83273.1"/>
    <property type="molecule type" value="Genomic_DNA"/>
</dbReference>
<feature type="domain" description="PIN" evidence="1">
    <location>
        <begin position="7"/>
        <end position="63"/>
    </location>
</feature>
<dbReference type="OrthoDB" id="557780at2"/>
<evidence type="ECO:0000313" key="2">
    <source>
        <dbReference type="EMBL" id="AUB83273.1"/>
    </source>
</evidence>